<keyword evidence="3" id="KW-0847">Vitamin C</keyword>
<keyword evidence="6" id="KW-0408">Iron</keyword>
<dbReference type="PANTHER" id="PTHR12907:SF26">
    <property type="entry name" value="HIF PROLYL HYDROXYLASE, ISOFORM C"/>
    <property type="match status" value="1"/>
</dbReference>
<proteinExistence type="predicted"/>
<sequence>MDAKELVHRRKDFFGPRNAATRVDLFEELTDQTAAALRAFFRGMGAPHLFDEVVVPTLHEGASQIVVAVQDRPWPPWGLGARNITAVCQTHEVGDASYAISPVYALDQDLNNIGMLSAVYKEALEQLAVDPRAEVCYLLAEGSVLADQVLSTTGFKRSEDVFVTSDSRYHTYRMPAALLLERLGLDRLATPDLLAHDFSGKDDEGSLLRKLANFHHTIYLGARPEWIHGRDSEIVRLPRGVHAGKPGGVPSGTGRFPVERFDPPYAWISNFLSDGGARKDRVESLVEHVLSHRQEFAPSTVVMRGDNVPKVNEKLRRSLVLNQLGQFESLMAERIKASLPDAIKRMGRSPFKVGRIEMQITANGDGDYFRLHPDTDGSDSREISFVYFFHREPRRFSGGELRIYEVREINGQRVPADHAQTISPRQDTLVFFPSSNDHEVLPVRVPSEDFADSRFTIAGWIHRA</sequence>
<evidence type="ECO:0000259" key="7">
    <source>
        <dbReference type="PROSITE" id="PS51471"/>
    </source>
</evidence>
<evidence type="ECO:0000256" key="5">
    <source>
        <dbReference type="ARBA" id="ARBA00023002"/>
    </source>
</evidence>
<reference evidence="8 9" key="1">
    <citation type="submission" date="2023-07" db="EMBL/GenBank/DDBJ databases">
        <title>Sorghum-associated microbial communities from plants grown in Nebraska, USA.</title>
        <authorList>
            <person name="Schachtman D."/>
        </authorList>
    </citation>
    <scope>NUCLEOTIDE SEQUENCE [LARGE SCALE GENOMIC DNA]</scope>
    <source>
        <strain evidence="8 9">BE187</strain>
    </source>
</reference>
<evidence type="ECO:0000256" key="2">
    <source>
        <dbReference type="ARBA" id="ARBA00022723"/>
    </source>
</evidence>
<keyword evidence="2" id="KW-0479">Metal-binding</keyword>
<dbReference type="PROSITE" id="PS51471">
    <property type="entry name" value="FE2OG_OXY"/>
    <property type="match status" value="1"/>
</dbReference>
<name>A0ABU1VPD8_9GAMM</name>
<dbReference type="EMBL" id="JAVDVW010000001">
    <property type="protein sequence ID" value="MDR7099354.1"/>
    <property type="molecule type" value="Genomic_DNA"/>
</dbReference>
<dbReference type="InterPro" id="IPR006620">
    <property type="entry name" value="Pro_4_hyd_alph"/>
</dbReference>
<protein>
    <submittedName>
        <fullName evidence="8">2-oxoglutarate/Fe(II)-dependent dioxygenase YbiX</fullName>
    </submittedName>
</protein>
<evidence type="ECO:0000256" key="3">
    <source>
        <dbReference type="ARBA" id="ARBA00022896"/>
    </source>
</evidence>
<dbReference type="GO" id="GO:0051213">
    <property type="term" value="F:dioxygenase activity"/>
    <property type="evidence" value="ECO:0007669"/>
    <property type="project" value="UniProtKB-KW"/>
</dbReference>
<dbReference type="InterPro" id="IPR051559">
    <property type="entry name" value="HIF_prolyl_hydroxylases"/>
</dbReference>
<evidence type="ECO:0000256" key="6">
    <source>
        <dbReference type="ARBA" id="ARBA00023004"/>
    </source>
</evidence>
<comment type="caution">
    <text evidence="8">The sequence shown here is derived from an EMBL/GenBank/DDBJ whole genome shotgun (WGS) entry which is preliminary data.</text>
</comment>
<evidence type="ECO:0000256" key="4">
    <source>
        <dbReference type="ARBA" id="ARBA00022964"/>
    </source>
</evidence>
<gene>
    <name evidence="8" type="ORF">J2X04_001701</name>
</gene>
<evidence type="ECO:0000256" key="1">
    <source>
        <dbReference type="ARBA" id="ARBA00001961"/>
    </source>
</evidence>
<comment type="cofactor">
    <cofactor evidence="1">
        <name>L-ascorbate</name>
        <dbReference type="ChEBI" id="CHEBI:38290"/>
    </cofactor>
</comment>
<dbReference type="PANTHER" id="PTHR12907">
    <property type="entry name" value="EGL NINE HOMOLOG-RELATED"/>
    <property type="match status" value="1"/>
</dbReference>
<keyword evidence="4 8" id="KW-0223">Dioxygenase</keyword>
<dbReference type="InterPro" id="IPR005123">
    <property type="entry name" value="Oxoglu/Fe-dep_dioxygenase_dom"/>
</dbReference>
<evidence type="ECO:0000313" key="8">
    <source>
        <dbReference type="EMBL" id="MDR7099354.1"/>
    </source>
</evidence>
<keyword evidence="9" id="KW-1185">Reference proteome</keyword>
<dbReference type="InterPro" id="IPR044862">
    <property type="entry name" value="Pro_4_hyd_alph_FE2OG_OXY"/>
</dbReference>
<organism evidence="8 9">
    <name type="scientific">Agrilutibacter niabensis</name>
    <dbReference type="NCBI Taxonomy" id="380628"/>
    <lineage>
        <taxon>Bacteria</taxon>
        <taxon>Pseudomonadati</taxon>
        <taxon>Pseudomonadota</taxon>
        <taxon>Gammaproteobacteria</taxon>
        <taxon>Lysobacterales</taxon>
        <taxon>Lysobacteraceae</taxon>
        <taxon>Agrilutibacter</taxon>
    </lineage>
</organism>
<feature type="domain" description="Fe2OG dioxygenase" evidence="7">
    <location>
        <begin position="346"/>
        <end position="463"/>
    </location>
</feature>
<dbReference type="SMART" id="SM00702">
    <property type="entry name" value="P4Hc"/>
    <property type="match status" value="1"/>
</dbReference>
<dbReference type="RefSeq" id="WP_310053557.1">
    <property type="nucleotide sequence ID" value="NZ_JAVDVW010000001.1"/>
</dbReference>
<evidence type="ECO:0000313" key="9">
    <source>
        <dbReference type="Proteomes" id="UP001267878"/>
    </source>
</evidence>
<dbReference type="Gene3D" id="2.60.120.620">
    <property type="entry name" value="q2cbj1_9rhob like domain"/>
    <property type="match status" value="1"/>
</dbReference>
<keyword evidence="5" id="KW-0560">Oxidoreductase</keyword>
<accession>A0ABU1VPD8</accession>
<dbReference type="Pfam" id="PF13640">
    <property type="entry name" value="2OG-FeII_Oxy_3"/>
    <property type="match status" value="1"/>
</dbReference>
<dbReference type="Proteomes" id="UP001267878">
    <property type="component" value="Unassembled WGS sequence"/>
</dbReference>